<evidence type="ECO:0000256" key="7">
    <source>
        <dbReference type="ARBA" id="ARBA00093242"/>
    </source>
</evidence>
<proteinExistence type="inferred from homology"/>
<dbReference type="Pfam" id="PF00837">
    <property type="entry name" value="T4_deiodinase"/>
    <property type="match status" value="1"/>
</dbReference>
<keyword evidence="9" id="KW-1133">Transmembrane helix</keyword>
<accession>A0A671UT87</accession>
<comment type="catalytic activity">
    <reaction evidence="4">
        <text>3'-iodothyronamine + iodide + A + H(+) = 3',5'-diiodothyronamine + AH2</text>
        <dbReference type="Rhea" id="RHEA:83803"/>
        <dbReference type="ChEBI" id="CHEBI:13193"/>
        <dbReference type="ChEBI" id="CHEBI:15378"/>
        <dbReference type="ChEBI" id="CHEBI:16382"/>
        <dbReference type="ChEBI" id="CHEBI:17499"/>
        <dbReference type="ChEBI" id="CHEBI:233339"/>
        <dbReference type="ChEBI" id="CHEBI:233342"/>
    </reaction>
    <physiologicalReaction direction="right-to-left" evidence="4">
        <dbReference type="Rhea" id="RHEA:83805"/>
    </physiologicalReaction>
</comment>
<comment type="function">
    <text evidence="8">Responsible for the deiodination of T4 (3,5,3',5'-tetraiodothyronine).</text>
</comment>
<dbReference type="GeneTree" id="ENSGT00940000173451"/>
<dbReference type="Gene3D" id="3.40.30.10">
    <property type="entry name" value="Glutaredoxin"/>
    <property type="match status" value="1"/>
</dbReference>
<evidence type="ECO:0000256" key="9">
    <source>
        <dbReference type="SAM" id="Phobius"/>
    </source>
</evidence>
<evidence type="ECO:0000256" key="5">
    <source>
        <dbReference type="ARBA" id="ARBA00093219"/>
    </source>
</evidence>
<keyword evidence="9" id="KW-0812">Transmembrane</keyword>
<evidence type="ECO:0000256" key="1">
    <source>
        <dbReference type="ARBA" id="ARBA00093186"/>
    </source>
</evidence>
<comment type="catalytic activity">
    <reaction evidence="6">
        <text>3,3'-diiodothyronamine + iodide + A + H(+) = 3,3',5'-triiodothyronamine + AH2</text>
        <dbReference type="Rhea" id="RHEA:83795"/>
        <dbReference type="ChEBI" id="CHEBI:13193"/>
        <dbReference type="ChEBI" id="CHEBI:15378"/>
        <dbReference type="ChEBI" id="CHEBI:16382"/>
        <dbReference type="ChEBI" id="CHEBI:17499"/>
        <dbReference type="ChEBI" id="CHEBI:233341"/>
        <dbReference type="ChEBI" id="CHEBI:233343"/>
    </reaction>
    <physiologicalReaction direction="right-to-left" evidence="6">
        <dbReference type="Rhea" id="RHEA:83797"/>
    </physiologicalReaction>
</comment>
<dbReference type="GO" id="GO:0042404">
    <property type="term" value="P:thyroid hormone catabolic process"/>
    <property type="evidence" value="ECO:0007669"/>
    <property type="project" value="UniProtKB-ARBA"/>
</dbReference>
<name>A0A671UT87_SPAAU</name>
<feature type="transmembrane region" description="Helical" evidence="9">
    <location>
        <begin position="12"/>
        <end position="37"/>
    </location>
</feature>
<reference evidence="10" key="1">
    <citation type="submission" date="2021-04" db="EMBL/GenBank/DDBJ databases">
        <authorList>
            <consortium name="Wellcome Sanger Institute Data Sharing"/>
        </authorList>
    </citation>
    <scope>NUCLEOTIDE SEQUENCE [LARGE SCALE GENOMIC DNA]</scope>
</reference>
<evidence type="ECO:0000313" key="10">
    <source>
        <dbReference type="Ensembl" id="ENSSAUP00010016931.1"/>
    </source>
</evidence>
<evidence type="ECO:0000256" key="2">
    <source>
        <dbReference type="ARBA" id="ARBA00093202"/>
    </source>
</evidence>
<dbReference type="Ensembl" id="ENSSAUT00010017912.1">
    <property type="protein sequence ID" value="ENSSAUP00010016931.1"/>
    <property type="gene ID" value="ENSSAUG00010007779.1"/>
</dbReference>
<dbReference type="PANTHER" id="PTHR11781:SF22">
    <property type="entry name" value="TYPE I IODOTHYRONINE DEIODINASE"/>
    <property type="match status" value="1"/>
</dbReference>
<protein>
    <recommendedName>
        <fullName evidence="8">Iodothyronine deiodinase</fullName>
    </recommendedName>
</protein>
<evidence type="ECO:0000256" key="4">
    <source>
        <dbReference type="ARBA" id="ARBA00093210"/>
    </source>
</evidence>
<comment type="similarity">
    <text evidence="8">Belongs to the iodothyronine deiodinase family.</text>
</comment>
<dbReference type="AlphaFoldDB" id="A0A671UT87"/>
<reference evidence="10" key="3">
    <citation type="submission" date="2025-09" db="UniProtKB">
        <authorList>
            <consortium name="Ensembl"/>
        </authorList>
    </citation>
    <scope>IDENTIFICATION</scope>
</reference>
<dbReference type="InParanoid" id="A0A671UT87"/>
<evidence type="ECO:0000256" key="3">
    <source>
        <dbReference type="ARBA" id="ARBA00093206"/>
    </source>
</evidence>
<comment type="catalytic activity">
    <reaction evidence="1">
        <text>3-iodo-L-thyronine + iodide + A + H(+) = 3,3'-diiodo-L-thyronine + AH2</text>
        <dbReference type="Rhea" id="RHEA:83783"/>
        <dbReference type="ChEBI" id="CHEBI:13193"/>
        <dbReference type="ChEBI" id="CHEBI:15378"/>
        <dbReference type="ChEBI" id="CHEBI:16382"/>
        <dbReference type="ChEBI" id="CHEBI:17499"/>
        <dbReference type="ChEBI" id="CHEBI:176514"/>
        <dbReference type="ChEBI" id="CHEBI:232627"/>
    </reaction>
    <physiologicalReaction direction="right-to-left" evidence="1">
        <dbReference type="Rhea" id="RHEA:83785"/>
    </physiologicalReaction>
</comment>
<evidence type="ECO:0000313" key="11">
    <source>
        <dbReference type="Proteomes" id="UP000472265"/>
    </source>
</evidence>
<dbReference type="OMA" id="WAPSFTT"/>
<reference evidence="10" key="2">
    <citation type="submission" date="2025-08" db="UniProtKB">
        <authorList>
            <consortium name="Ensembl"/>
        </authorList>
    </citation>
    <scope>IDENTIFICATION</scope>
</reference>
<dbReference type="GO" id="GO:0004800">
    <property type="term" value="F:thyroxine 5'-deiodinase activity"/>
    <property type="evidence" value="ECO:0007669"/>
    <property type="project" value="InterPro"/>
</dbReference>
<dbReference type="InterPro" id="IPR000643">
    <property type="entry name" value="Iodothyronine_deiodinase"/>
</dbReference>
<dbReference type="Proteomes" id="UP000472265">
    <property type="component" value="Chromosome 11"/>
</dbReference>
<comment type="catalytic activity">
    <reaction evidence="2">
        <text>3,3',5'-triiodo-L-thyronine sulfate + iodide + A + H(+) = L-thyroxine sulfate + AH2</text>
        <dbReference type="Rhea" id="RHEA:83835"/>
        <dbReference type="ChEBI" id="CHEBI:13193"/>
        <dbReference type="ChEBI" id="CHEBI:15378"/>
        <dbReference type="ChEBI" id="CHEBI:16382"/>
        <dbReference type="ChEBI" id="CHEBI:17499"/>
        <dbReference type="ChEBI" id="CHEBI:176512"/>
        <dbReference type="ChEBI" id="CHEBI:176513"/>
    </reaction>
    <physiologicalReaction direction="right-to-left" evidence="2">
        <dbReference type="Rhea" id="RHEA:83837"/>
    </physiologicalReaction>
</comment>
<dbReference type="PANTHER" id="PTHR11781">
    <property type="entry name" value="IODOTHYRONINE DEIODINASE"/>
    <property type="match status" value="1"/>
</dbReference>
<comment type="catalytic activity">
    <reaction evidence="3">
        <text>3,3'-diiodo-L-thyronine sulfate + iodide + A + H(+) = 3,3',5-triiodo-L-thyronine sulfate + AH2</text>
        <dbReference type="Rhea" id="RHEA:83751"/>
        <dbReference type="ChEBI" id="CHEBI:13193"/>
        <dbReference type="ChEBI" id="CHEBI:15378"/>
        <dbReference type="ChEBI" id="CHEBI:16382"/>
        <dbReference type="ChEBI" id="CHEBI:17499"/>
        <dbReference type="ChEBI" id="CHEBI:176511"/>
        <dbReference type="ChEBI" id="CHEBI:176515"/>
    </reaction>
    <physiologicalReaction direction="right-to-left" evidence="3">
        <dbReference type="Rhea" id="RHEA:83753"/>
    </physiologicalReaction>
</comment>
<comment type="catalytic activity">
    <reaction evidence="5">
        <text>3,3'-diiodo-L-thyronine sulfate + iodide + A + H(+) = 3,3',5'-triiodo-L-thyronine sulfate + AH2</text>
        <dbReference type="Rhea" id="RHEA:83831"/>
        <dbReference type="ChEBI" id="CHEBI:13193"/>
        <dbReference type="ChEBI" id="CHEBI:15378"/>
        <dbReference type="ChEBI" id="CHEBI:16382"/>
        <dbReference type="ChEBI" id="CHEBI:17499"/>
        <dbReference type="ChEBI" id="CHEBI:176513"/>
        <dbReference type="ChEBI" id="CHEBI:176515"/>
    </reaction>
    <physiologicalReaction direction="right-to-left" evidence="5">
        <dbReference type="Rhea" id="RHEA:83833"/>
    </physiologicalReaction>
</comment>
<organism evidence="10 11">
    <name type="scientific">Sparus aurata</name>
    <name type="common">Gilthead sea bream</name>
    <dbReference type="NCBI Taxonomy" id="8175"/>
    <lineage>
        <taxon>Eukaryota</taxon>
        <taxon>Metazoa</taxon>
        <taxon>Chordata</taxon>
        <taxon>Craniata</taxon>
        <taxon>Vertebrata</taxon>
        <taxon>Euteleostomi</taxon>
        <taxon>Actinopterygii</taxon>
        <taxon>Neopterygii</taxon>
        <taxon>Teleostei</taxon>
        <taxon>Neoteleostei</taxon>
        <taxon>Acanthomorphata</taxon>
        <taxon>Eupercaria</taxon>
        <taxon>Spariformes</taxon>
        <taxon>Sparidae</taxon>
        <taxon>Sparus</taxon>
    </lineage>
</organism>
<dbReference type="GO" id="GO:0042446">
    <property type="term" value="P:hormone biosynthetic process"/>
    <property type="evidence" value="ECO:0007669"/>
    <property type="project" value="UniProtKB-KW"/>
</dbReference>
<keyword evidence="9" id="KW-0472">Membrane</keyword>
<keyword evidence="8" id="KW-0560">Oxidoreductase</keyword>
<sequence length="129" mass="14549">VGAVMFLQKLMAYWSVVGKFCFMVGISLIIQILHLICPSLAKKIVLRMGEKGTMTQNPNFKFEDWAQTFGSKEYIKFAFRRLWMNLGQEAFVGGEAPDLPVVTMKGEKTNICKYLNGNRPLVLTFGSCT</sequence>
<evidence type="ECO:0000256" key="8">
    <source>
        <dbReference type="RuleBase" id="RU000676"/>
    </source>
</evidence>
<keyword evidence="11" id="KW-1185">Reference proteome</keyword>
<comment type="catalytic activity">
    <reaction evidence="7">
        <text>3-iodothyronamine + iodide + A + H(+) = 3,3'-diiodothyronamine + AH2</text>
        <dbReference type="Rhea" id="RHEA:83827"/>
        <dbReference type="ChEBI" id="CHEBI:13193"/>
        <dbReference type="ChEBI" id="CHEBI:15378"/>
        <dbReference type="ChEBI" id="CHEBI:16382"/>
        <dbReference type="ChEBI" id="CHEBI:17499"/>
        <dbReference type="ChEBI" id="CHEBI:231647"/>
        <dbReference type="ChEBI" id="CHEBI:233341"/>
    </reaction>
    <physiologicalReaction direction="right-to-left" evidence="7">
        <dbReference type="Rhea" id="RHEA:83829"/>
    </physiologicalReaction>
</comment>
<keyword evidence="8" id="KW-0712">Selenocysteine</keyword>
<evidence type="ECO:0000256" key="6">
    <source>
        <dbReference type="ARBA" id="ARBA00093236"/>
    </source>
</evidence>
<keyword evidence="8" id="KW-0893">Thyroid hormones biosynthesis</keyword>